<keyword evidence="3" id="KW-1185">Reference proteome</keyword>
<organism evidence="2 3">
    <name type="scientific">Fusarium poae</name>
    <dbReference type="NCBI Taxonomy" id="36050"/>
    <lineage>
        <taxon>Eukaryota</taxon>
        <taxon>Fungi</taxon>
        <taxon>Dikarya</taxon>
        <taxon>Ascomycota</taxon>
        <taxon>Pezizomycotina</taxon>
        <taxon>Sordariomycetes</taxon>
        <taxon>Hypocreomycetidae</taxon>
        <taxon>Hypocreales</taxon>
        <taxon>Nectriaceae</taxon>
        <taxon>Fusarium</taxon>
    </lineage>
</organism>
<dbReference type="STRING" id="36050.A0A1B8AB47"/>
<feature type="region of interest" description="Disordered" evidence="1">
    <location>
        <begin position="121"/>
        <end position="145"/>
    </location>
</feature>
<proteinExistence type="predicted"/>
<evidence type="ECO:0000313" key="3">
    <source>
        <dbReference type="Proteomes" id="UP000091967"/>
    </source>
</evidence>
<name>A0A1B8AB47_FUSPO</name>
<dbReference type="Proteomes" id="UP000091967">
    <property type="component" value="Unassembled WGS sequence"/>
</dbReference>
<reference evidence="2 3" key="1">
    <citation type="submission" date="2016-06" db="EMBL/GenBank/DDBJ databases">
        <title>Living apart together: crosstalk between the core and supernumerary genomes in a fungal plant pathogen.</title>
        <authorList>
            <person name="Vanheule A."/>
            <person name="Audenaert K."/>
            <person name="Warris S."/>
            <person name="Van De Geest H."/>
            <person name="Schijlen E."/>
            <person name="Hofte M."/>
            <person name="De Saeger S."/>
            <person name="Haesaert G."/>
            <person name="Waalwijk C."/>
            <person name="Van Der Lee T."/>
        </authorList>
    </citation>
    <scope>NUCLEOTIDE SEQUENCE [LARGE SCALE GENOMIC DNA]</scope>
    <source>
        <strain evidence="2 3">2516</strain>
    </source>
</reference>
<evidence type="ECO:0000256" key="1">
    <source>
        <dbReference type="SAM" id="MobiDB-lite"/>
    </source>
</evidence>
<accession>A0A1B8AB47</accession>
<gene>
    <name evidence="2" type="ORF">FPOA_09439</name>
</gene>
<dbReference type="OMA" id="QRANPRW"/>
<sequence>MDPLLLNSSGDLPASISQSKHFPITSAPSIVKARAHTSRNHFVRATAKRQAQHKGANLCLDTGLPCTTSNWGEATCHRCGQQDTTTASARRPQLEKILHFEISTGNLQRANPRWTHVHRNRTARNHAHSNGLGGSDELEGRDLARSKVPLPSDRYRLVRRPTLEREEAFRDASTARGNVYLGRKMPMTEDDQVAELYRMGLLYDDEQVRGEGFNLDSINHQEPIYSIRTAKPTRKSKRSQSFSFNQPLHLDLSFTDLGGDETIAQLLSSSDDDTSLPDSSQSPSQRTFAPLRVIYELDGSQPSFDVDTSQPPDLISDEILSDYDCFSDSELDDGPRQREVFDGAATPTSDAWVVLGDDS</sequence>
<protein>
    <submittedName>
        <fullName evidence="2">Uncharacterized protein</fullName>
    </submittedName>
</protein>
<feature type="region of interest" description="Disordered" evidence="1">
    <location>
        <begin position="269"/>
        <end position="288"/>
    </location>
</feature>
<feature type="compositionally biased region" description="Low complexity" evidence="1">
    <location>
        <begin position="276"/>
        <end position="285"/>
    </location>
</feature>
<dbReference type="OrthoDB" id="5207704at2759"/>
<evidence type="ECO:0000313" key="2">
    <source>
        <dbReference type="EMBL" id="OBS17706.1"/>
    </source>
</evidence>
<comment type="caution">
    <text evidence="2">The sequence shown here is derived from an EMBL/GenBank/DDBJ whole genome shotgun (WGS) entry which is preliminary data.</text>
</comment>
<dbReference type="AlphaFoldDB" id="A0A1B8AB47"/>
<dbReference type="EMBL" id="LYXU01000004">
    <property type="protein sequence ID" value="OBS17706.1"/>
    <property type="molecule type" value="Genomic_DNA"/>
</dbReference>